<gene>
    <name evidence="2" type="ORF">Hypma_014383</name>
</gene>
<proteinExistence type="predicted"/>
<organism evidence="2 3">
    <name type="scientific">Hypsizygus marmoreus</name>
    <name type="common">White beech mushroom</name>
    <name type="synonym">Agaricus marmoreus</name>
    <dbReference type="NCBI Taxonomy" id="39966"/>
    <lineage>
        <taxon>Eukaryota</taxon>
        <taxon>Fungi</taxon>
        <taxon>Dikarya</taxon>
        <taxon>Basidiomycota</taxon>
        <taxon>Agaricomycotina</taxon>
        <taxon>Agaricomycetes</taxon>
        <taxon>Agaricomycetidae</taxon>
        <taxon>Agaricales</taxon>
        <taxon>Tricholomatineae</taxon>
        <taxon>Lyophyllaceae</taxon>
        <taxon>Hypsizygus</taxon>
    </lineage>
</organism>
<name>A0A369JCC7_HYPMA</name>
<dbReference type="AlphaFoldDB" id="A0A369JCC7"/>
<protein>
    <submittedName>
        <fullName evidence="2">Uncharacterized protein</fullName>
    </submittedName>
</protein>
<evidence type="ECO:0000313" key="3">
    <source>
        <dbReference type="Proteomes" id="UP000076154"/>
    </source>
</evidence>
<accession>A0A369JCC7</accession>
<feature type="transmembrane region" description="Helical" evidence="1">
    <location>
        <begin position="232"/>
        <end position="252"/>
    </location>
</feature>
<comment type="caution">
    <text evidence="2">The sequence shown here is derived from an EMBL/GenBank/DDBJ whole genome shotgun (WGS) entry which is preliminary data.</text>
</comment>
<keyword evidence="1" id="KW-0472">Membrane</keyword>
<dbReference type="InParanoid" id="A0A369JCC7"/>
<keyword evidence="1" id="KW-0812">Transmembrane</keyword>
<reference evidence="2" key="1">
    <citation type="submission" date="2018-04" db="EMBL/GenBank/DDBJ databases">
        <title>Whole genome sequencing of Hypsizygus marmoreus.</title>
        <authorList>
            <person name="Choi I.-G."/>
            <person name="Min B."/>
            <person name="Kim J.-G."/>
            <person name="Kim S."/>
            <person name="Oh Y.-L."/>
            <person name="Kong W.-S."/>
            <person name="Park H."/>
            <person name="Jeong J."/>
            <person name="Song E.-S."/>
        </authorList>
    </citation>
    <scope>NUCLEOTIDE SEQUENCE [LARGE SCALE GENOMIC DNA]</scope>
    <source>
        <strain evidence="2">51987-8</strain>
    </source>
</reference>
<dbReference type="STRING" id="39966.A0A369JCC7"/>
<dbReference type="EMBL" id="LUEZ02000085">
    <property type="protein sequence ID" value="RDB18972.1"/>
    <property type="molecule type" value="Genomic_DNA"/>
</dbReference>
<evidence type="ECO:0000256" key="1">
    <source>
        <dbReference type="SAM" id="Phobius"/>
    </source>
</evidence>
<dbReference type="Proteomes" id="UP000076154">
    <property type="component" value="Unassembled WGS sequence"/>
</dbReference>
<sequence>MLRETLDLQLLRDASINNYLAVSSLSMLAYDHLLSIQEEVKERVLSMPLINLDVRAGRLDLEKSMERHKSYISLGAYFSFLLQRNLPNLNLRYPQNRYFSLLTLSCEASSSDVPWTFTRMVKNTINHTMSGAQRECFNRSVHCGHGPDDESMGVVREVADATLCLHPGDSIRDCSNVSPLGGVYDCIAYGFPEGFISHQELLSTCPLLFIWGGSVFLPSAHVPDKGSFLGPHYLVATLTTLTMFFMTVYKCGRTLYTYRRTRMPIIRLFLRDGLFWFFGVFIVGLPHMLLSFIARPALAEVMIGDALMWDLDPRTYSVIASHALINIKKAMANPPGDESMYNTGQLESLDFRSRQAESDMGERTRETGAF</sequence>
<evidence type="ECO:0000313" key="2">
    <source>
        <dbReference type="EMBL" id="RDB18972.1"/>
    </source>
</evidence>
<feature type="transmembrane region" description="Helical" evidence="1">
    <location>
        <begin position="273"/>
        <end position="294"/>
    </location>
</feature>
<keyword evidence="3" id="KW-1185">Reference proteome</keyword>
<keyword evidence="1" id="KW-1133">Transmembrane helix</keyword>